<dbReference type="Proteomes" id="UP001347796">
    <property type="component" value="Unassembled WGS sequence"/>
</dbReference>
<dbReference type="EMBL" id="JAZGQO010000007">
    <property type="protein sequence ID" value="KAK6183249.1"/>
    <property type="molecule type" value="Genomic_DNA"/>
</dbReference>
<proteinExistence type="predicted"/>
<sequence length="123" mass="13589">MNIAKEDTAAELLPNCAHSTPLLDTALQDKPPMKTTQEDTATELLSNSIPWIETTDQHNLAVRQGLSVVYQNILDGENIGHDDIALNVNNIQDQNAQGQTVTEHSEDCSEESADIWLKSTFQE</sequence>
<name>A0AAN8JVR0_PATCE</name>
<reference evidence="1 2" key="1">
    <citation type="submission" date="2024-01" db="EMBL/GenBank/DDBJ databases">
        <title>The genome of the rayed Mediterranean limpet Patella caerulea (Linnaeus, 1758).</title>
        <authorList>
            <person name="Anh-Thu Weber A."/>
            <person name="Halstead-Nussloch G."/>
        </authorList>
    </citation>
    <scope>NUCLEOTIDE SEQUENCE [LARGE SCALE GENOMIC DNA]</scope>
    <source>
        <strain evidence="1">AATW-2023a</strain>
        <tissue evidence="1">Whole specimen</tissue>
    </source>
</reference>
<gene>
    <name evidence="1" type="ORF">SNE40_010763</name>
</gene>
<comment type="caution">
    <text evidence="1">The sequence shown here is derived from an EMBL/GenBank/DDBJ whole genome shotgun (WGS) entry which is preliminary data.</text>
</comment>
<dbReference type="AlphaFoldDB" id="A0AAN8JVR0"/>
<keyword evidence="2" id="KW-1185">Reference proteome</keyword>
<protein>
    <submittedName>
        <fullName evidence="1">Uncharacterized protein</fullName>
    </submittedName>
</protein>
<organism evidence="1 2">
    <name type="scientific">Patella caerulea</name>
    <name type="common">Rayed Mediterranean limpet</name>
    <dbReference type="NCBI Taxonomy" id="87958"/>
    <lineage>
        <taxon>Eukaryota</taxon>
        <taxon>Metazoa</taxon>
        <taxon>Spiralia</taxon>
        <taxon>Lophotrochozoa</taxon>
        <taxon>Mollusca</taxon>
        <taxon>Gastropoda</taxon>
        <taxon>Patellogastropoda</taxon>
        <taxon>Patelloidea</taxon>
        <taxon>Patellidae</taxon>
        <taxon>Patella</taxon>
    </lineage>
</organism>
<accession>A0AAN8JVR0</accession>
<evidence type="ECO:0000313" key="2">
    <source>
        <dbReference type="Proteomes" id="UP001347796"/>
    </source>
</evidence>
<evidence type="ECO:0000313" key="1">
    <source>
        <dbReference type="EMBL" id="KAK6183249.1"/>
    </source>
</evidence>